<name>A0A8K1FG04_PYTOL</name>
<organism evidence="3 4">
    <name type="scientific">Pythium oligandrum</name>
    <name type="common">Mycoparasitic fungus</name>
    <dbReference type="NCBI Taxonomy" id="41045"/>
    <lineage>
        <taxon>Eukaryota</taxon>
        <taxon>Sar</taxon>
        <taxon>Stramenopiles</taxon>
        <taxon>Oomycota</taxon>
        <taxon>Peronosporomycetes</taxon>
        <taxon>Pythiales</taxon>
        <taxon>Pythiaceae</taxon>
        <taxon>Pythium</taxon>
    </lineage>
</organism>
<keyword evidence="1" id="KW-0732">Signal</keyword>
<dbReference type="GO" id="GO:0005737">
    <property type="term" value="C:cytoplasm"/>
    <property type="evidence" value="ECO:0007669"/>
    <property type="project" value="TreeGrafter"/>
</dbReference>
<reference evidence="3" key="1">
    <citation type="submission" date="2019-03" db="EMBL/GenBank/DDBJ databases">
        <title>Long read genome sequence of the mycoparasitic Pythium oligandrum ATCC 38472 isolated from sugarbeet rhizosphere.</title>
        <authorList>
            <person name="Gaulin E."/>
        </authorList>
    </citation>
    <scope>NUCLEOTIDE SEQUENCE</scope>
    <source>
        <strain evidence="3">ATCC 38472_TT</strain>
    </source>
</reference>
<dbReference type="AlphaFoldDB" id="A0A8K1FG04"/>
<dbReference type="PANTHER" id="PTHR32440">
    <property type="entry name" value="PHOSPHATASE DCR2-RELATED-RELATED"/>
    <property type="match status" value="1"/>
</dbReference>
<evidence type="ECO:0000256" key="1">
    <source>
        <dbReference type="SAM" id="SignalP"/>
    </source>
</evidence>
<protein>
    <recommendedName>
        <fullName evidence="2">Calcineurin-like phosphoesterase domain-containing protein</fullName>
    </recommendedName>
</protein>
<feature type="domain" description="Calcineurin-like phosphoesterase" evidence="2">
    <location>
        <begin position="374"/>
        <end position="624"/>
    </location>
</feature>
<dbReference type="PANTHER" id="PTHR32440:SF0">
    <property type="entry name" value="PHOSPHATASE DCR2-RELATED"/>
    <property type="match status" value="1"/>
</dbReference>
<evidence type="ECO:0000313" key="4">
    <source>
        <dbReference type="Proteomes" id="UP000794436"/>
    </source>
</evidence>
<dbReference type="Proteomes" id="UP000794436">
    <property type="component" value="Unassembled WGS sequence"/>
</dbReference>
<evidence type="ECO:0000259" key="2">
    <source>
        <dbReference type="Pfam" id="PF00149"/>
    </source>
</evidence>
<evidence type="ECO:0000313" key="3">
    <source>
        <dbReference type="EMBL" id="TMW58202.1"/>
    </source>
</evidence>
<comment type="caution">
    <text evidence="3">The sequence shown here is derived from an EMBL/GenBank/DDBJ whole genome shotgun (WGS) entry which is preliminary data.</text>
</comment>
<dbReference type="Pfam" id="PF00149">
    <property type="entry name" value="Metallophos"/>
    <property type="match status" value="1"/>
</dbReference>
<sequence length="694" mass="77512">MMTTEYSTKASISNMVLLRLCLVFLALTAAVVQSAPHFVVTDIVLVTADTSEAAIEACDKTYQAAAVGVDWGMVNGSAVAHLCQRRQYVEDVKPSQRVLQKIGVYGATECPPNMELFYRPKHFRVVCLTWESASIALLSGNYISDLWVSTQRNYNNDDIGWTSLHTSAFTPASGFVERFRQKLWTPAYHGTFISYKRPVLPIREVRVLEQTNSKDSTSACSAVLGSQWQDTSDSYPIEVGDSTRALCVRRSNKTSEPALLATRVTTYVESCSGQYNQTELLGNGVYLCLLYGEQTADAIVHMYLESSIRSDSAAFVLPGRLWLEMKSSMTYSETLRQAPHVYTARATARSYEAPEPLDRPPLVAKQAANGKLTFKILQLADLHYTGDPTTKCKDAPNEIGSDACSEAVMTKYVNELLDFEKPDFVAFSGDNVETFSSSLRQAAMDAATAGVEARGIPYAMIFGNHDDENGFPRWSLMEMATKKPHSYSQSGRMEVDGVGNYELNVKAPSTGAWGAADSDVFRMYFLDSGSFTYHSNLRDEDTKYDWIRPSQVEYYRQMSAAHNSTVPAVMFFHIPLPEYAMDVSSQRTGEHREGVHSSKVHSNLFSTLVELDEVKATFAGHDHVNEYCYKRESVQLCYGGGAGFGVAYGMKEVQRRARVIEWSVDGDNKREIRTWKRVFGRLDERVDDQVLYEG</sequence>
<dbReference type="EMBL" id="SPLM01000112">
    <property type="protein sequence ID" value="TMW58202.1"/>
    <property type="molecule type" value="Genomic_DNA"/>
</dbReference>
<dbReference type="GO" id="GO:0016788">
    <property type="term" value="F:hydrolase activity, acting on ester bonds"/>
    <property type="evidence" value="ECO:0007669"/>
    <property type="project" value="TreeGrafter"/>
</dbReference>
<keyword evidence="4" id="KW-1185">Reference proteome</keyword>
<dbReference type="Gene3D" id="3.60.21.10">
    <property type="match status" value="1"/>
</dbReference>
<accession>A0A8K1FG04</accession>
<dbReference type="SUPFAM" id="SSF56300">
    <property type="entry name" value="Metallo-dependent phosphatases"/>
    <property type="match status" value="1"/>
</dbReference>
<proteinExistence type="predicted"/>
<feature type="chain" id="PRO_5035468049" description="Calcineurin-like phosphoesterase domain-containing protein" evidence="1">
    <location>
        <begin position="35"/>
        <end position="694"/>
    </location>
</feature>
<dbReference type="CDD" id="cd07383">
    <property type="entry name" value="MPP_Dcr2"/>
    <property type="match status" value="1"/>
</dbReference>
<dbReference type="OrthoDB" id="783096at2759"/>
<dbReference type="InterPro" id="IPR029052">
    <property type="entry name" value="Metallo-depent_PP-like"/>
</dbReference>
<gene>
    <name evidence="3" type="ORF">Poli38472_011790</name>
</gene>
<dbReference type="InterPro" id="IPR004843">
    <property type="entry name" value="Calcineurin-like_PHP"/>
</dbReference>
<feature type="signal peptide" evidence="1">
    <location>
        <begin position="1"/>
        <end position="34"/>
    </location>
</feature>